<dbReference type="Pfam" id="PF16344">
    <property type="entry name" value="FecR_C"/>
    <property type="match status" value="1"/>
</dbReference>
<sequence>MPNNDFYVEELICNESFQEYCLGVSLENQILWREWIASHPDRRADIAEAERIVTILNVRQGSRTAQLKALRSGLKQKDNFQSLISLKEEKEQASGVKRITPLWHLYLGSTAAILIAVAFLYFYKPSLFYVESKVESISVQFSSGKSPRKTIILKDGSVITLAKESSIQLTENFDSSKRELWLTGEAFFDVKHDAAHPFVIHTVFNDIKVLGTSFNVKAYKNSGFMETALIQGSVRVESKKYPGYFVVLKPNQKLITPNSSEKAAVAKPALEYRVSKLQQDPTDPVPQEIQWVRKRLDIDNLPLSVIAQRLQEWYGIEIIISGEDVKNYRYSGVFENETILKTLEALQLSYPFQFKIEENKINIKK</sequence>
<evidence type="ECO:0000256" key="1">
    <source>
        <dbReference type="SAM" id="Phobius"/>
    </source>
</evidence>
<proteinExistence type="predicted"/>
<dbReference type="PIRSF" id="PIRSF018266">
    <property type="entry name" value="FecR"/>
    <property type="match status" value="1"/>
</dbReference>
<dbReference type="InterPro" id="IPR012373">
    <property type="entry name" value="Ferrdict_sens_TM"/>
</dbReference>
<dbReference type="GO" id="GO:0016989">
    <property type="term" value="F:sigma factor antagonist activity"/>
    <property type="evidence" value="ECO:0007669"/>
    <property type="project" value="TreeGrafter"/>
</dbReference>
<dbReference type="KEGG" id="psty:BFS30_13290"/>
<dbReference type="InterPro" id="IPR032508">
    <property type="entry name" value="FecR_C"/>
</dbReference>
<protein>
    <recommendedName>
        <fullName evidence="6">Ferric-dicitrate binding protein FerR, regulates iron transport through sigma-19</fullName>
    </recommendedName>
</protein>
<dbReference type="PANTHER" id="PTHR30273">
    <property type="entry name" value="PERIPLASMIC SIGNAL SENSOR AND SIGMA FACTOR ACTIVATOR FECR-RELATED"/>
    <property type="match status" value="1"/>
</dbReference>
<keyword evidence="1" id="KW-0472">Membrane</keyword>
<evidence type="ECO:0000259" key="3">
    <source>
        <dbReference type="Pfam" id="PF16344"/>
    </source>
</evidence>
<keyword evidence="5" id="KW-1185">Reference proteome</keyword>
<name>A0A1D7QHC0_9SPHI</name>
<feature type="transmembrane region" description="Helical" evidence="1">
    <location>
        <begin position="103"/>
        <end position="123"/>
    </location>
</feature>
<keyword evidence="1" id="KW-0812">Transmembrane</keyword>
<accession>A0A1D7QHC0</accession>
<evidence type="ECO:0008006" key="6">
    <source>
        <dbReference type="Google" id="ProtNLM"/>
    </source>
</evidence>
<dbReference type="PANTHER" id="PTHR30273:SF2">
    <property type="entry name" value="PROTEIN FECR"/>
    <property type="match status" value="1"/>
</dbReference>
<dbReference type="Gene3D" id="2.60.120.1440">
    <property type="match status" value="1"/>
</dbReference>
<evidence type="ECO:0000313" key="4">
    <source>
        <dbReference type="EMBL" id="AOM78068.1"/>
    </source>
</evidence>
<dbReference type="Proteomes" id="UP000094313">
    <property type="component" value="Chromosome"/>
</dbReference>
<evidence type="ECO:0000259" key="2">
    <source>
        <dbReference type="Pfam" id="PF04773"/>
    </source>
</evidence>
<feature type="domain" description="Protein FecR C-terminal" evidence="3">
    <location>
        <begin position="298"/>
        <end position="363"/>
    </location>
</feature>
<dbReference type="Pfam" id="PF04773">
    <property type="entry name" value="FecR"/>
    <property type="match status" value="1"/>
</dbReference>
<dbReference type="EMBL" id="CP017141">
    <property type="protein sequence ID" value="AOM78068.1"/>
    <property type="molecule type" value="Genomic_DNA"/>
</dbReference>
<dbReference type="InterPro" id="IPR006860">
    <property type="entry name" value="FecR"/>
</dbReference>
<reference evidence="4 5" key="1">
    <citation type="submission" date="2016-08" db="EMBL/GenBank/DDBJ databases">
        <authorList>
            <person name="Seilhamer J.J."/>
        </authorList>
    </citation>
    <scope>NUCLEOTIDE SEQUENCE [LARGE SCALE GENOMIC DNA]</scope>
    <source>
        <strain evidence="4 5">DX4</strain>
    </source>
</reference>
<dbReference type="AlphaFoldDB" id="A0A1D7QHC0"/>
<feature type="domain" description="FecR protein" evidence="2">
    <location>
        <begin position="142"/>
        <end position="235"/>
    </location>
</feature>
<keyword evidence="1" id="KW-1133">Transmembrane helix</keyword>
<dbReference type="Gene3D" id="3.55.50.30">
    <property type="match status" value="1"/>
</dbReference>
<evidence type="ECO:0000313" key="5">
    <source>
        <dbReference type="Proteomes" id="UP000094313"/>
    </source>
</evidence>
<organism evidence="4 5">
    <name type="scientific">Pedobacter steynii</name>
    <dbReference type="NCBI Taxonomy" id="430522"/>
    <lineage>
        <taxon>Bacteria</taxon>
        <taxon>Pseudomonadati</taxon>
        <taxon>Bacteroidota</taxon>
        <taxon>Sphingobacteriia</taxon>
        <taxon>Sphingobacteriales</taxon>
        <taxon>Sphingobacteriaceae</taxon>
        <taxon>Pedobacter</taxon>
    </lineage>
</organism>
<gene>
    <name evidence="4" type="ORF">BFS30_13290</name>
</gene>